<comment type="caution">
    <text evidence="6">The sequence shown here is derived from an EMBL/GenBank/DDBJ whole genome shotgun (WGS) entry which is preliminary data.</text>
</comment>
<dbReference type="GO" id="GO:0008270">
    <property type="term" value="F:zinc ion binding"/>
    <property type="evidence" value="ECO:0007669"/>
    <property type="project" value="UniProtKB-UniRule"/>
</dbReference>
<keyword evidence="2 4" id="KW-0863">Zinc-finger</keyword>
<accession>A0A0C2IGH6</accession>
<keyword evidence="3 4" id="KW-0862">Zinc</keyword>
<dbReference type="InterPro" id="IPR003126">
    <property type="entry name" value="Znf_UBR"/>
</dbReference>
<protein>
    <recommendedName>
        <fullName evidence="4">E3 ubiquitin-protein ligase</fullName>
        <ecNumber evidence="4">2.3.2.27</ecNumber>
    </recommendedName>
</protein>
<dbReference type="AlphaFoldDB" id="A0A0C2IGH6"/>
<evidence type="ECO:0000256" key="2">
    <source>
        <dbReference type="ARBA" id="ARBA00022771"/>
    </source>
</evidence>
<reference evidence="6 7" key="1">
    <citation type="journal article" date="2014" name="Genome Biol. Evol.">
        <title>The genome of the myxosporean Thelohanellus kitauei shows adaptations to nutrient acquisition within its fish host.</title>
        <authorList>
            <person name="Yang Y."/>
            <person name="Xiong J."/>
            <person name="Zhou Z."/>
            <person name="Huo F."/>
            <person name="Miao W."/>
            <person name="Ran C."/>
            <person name="Liu Y."/>
            <person name="Zhang J."/>
            <person name="Feng J."/>
            <person name="Wang M."/>
            <person name="Wang M."/>
            <person name="Wang L."/>
            <person name="Yao B."/>
        </authorList>
    </citation>
    <scope>NUCLEOTIDE SEQUENCE [LARGE SCALE GENOMIC DNA]</scope>
    <source>
        <strain evidence="6">Wuqing</strain>
    </source>
</reference>
<dbReference type="EMBL" id="JWZT01004272">
    <property type="protein sequence ID" value="KII64419.1"/>
    <property type="molecule type" value="Genomic_DNA"/>
</dbReference>
<dbReference type="Gene3D" id="2.10.110.30">
    <property type="match status" value="1"/>
</dbReference>
<evidence type="ECO:0000313" key="7">
    <source>
        <dbReference type="Proteomes" id="UP000031668"/>
    </source>
</evidence>
<dbReference type="Proteomes" id="UP000031668">
    <property type="component" value="Unassembled WGS sequence"/>
</dbReference>
<sequence length="436" mass="50638">MDEVKIRIDNIITYGLLVASNDRSKDVSKIYSRPRLESLVGTLLKEYVFEGFGQRGKEWFFYDSEHKNHQYKHWVYNNPGGTCDCGDVDAWKSDSTCSKHMEADGSEKLLPAAFLNKFRHILQYLCEILEEICTHGFSIFDNYLEGMLNSNTTPNIYHNHEINHGNSSIDANALKWCLLVPYDGSYVLDEFIDCFTSSFHMSHEDSESFSMDITECGFGCAKYLVDIDECKKAKKYIDQLWRIKYKDRTVNLRISKVHRLYIMRLAPILIGVIYEYCFDKTQLCNILSEMVFKQTKLAKVFLLNQYSLWKEVRDGMVFRIFVVSKYTKAGRINAATLFLDNIHNLYTRHLYDASEDTCSFFDVIGQIINCPSVVVYLIENGFLSKMIDVISHLLTTVGIEAGADVMQLYQKGKRKSESLLEFFKQKYYYAHVYVFP</sequence>
<comment type="catalytic activity">
    <reaction evidence="4">
        <text>S-ubiquitinyl-[E2 ubiquitin-conjugating enzyme]-L-cysteine + [acceptor protein]-L-lysine = [E2 ubiquitin-conjugating enzyme]-L-cysteine + N(6)-ubiquitinyl-[acceptor protein]-L-lysine.</text>
        <dbReference type="EC" id="2.3.2.27"/>
    </reaction>
</comment>
<evidence type="ECO:0000256" key="1">
    <source>
        <dbReference type="ARBA" id="ARBA00022723"/>
    </source>
</evidence>
<dbReference type="PANTHER" id="PTHR21497:SF24">
    <property type="entry name" value="E3 UBIQUITIN-PROTEIN LIGASE UBR1"/>
    <property type="match status" value="1"/>
</dbReference>
<organism evidence="6 7">
    <name type="scientific">Thelohanellus kitauei</name>
    <name type="common">Myxosporean</name>
    <dbReference type="NCBI Taxonomy" id="669202"/>
    <lineage>
        <taxon>Eukaryota</taxon>
        <taxon>Metazoa</taxon>
        <taxon>Cnidaria</taxon>
        <taxon>Myxozoa</taxon>
        <taxon>Myxosporea</taxon>
        <taxon>Bivalvulida</taxon>
        <taxon>Platysporina</taxon>
        <taxon>Myxobolidae</taxon>
        <taxon>Thelohanellus</taxon>
    </lineage>
</organism>
<comment type="pathway">
    <text evidence="4">Protein modification; protein ubiquitination.</text>
</comment>
<evidence type="ECO:0000313" key="6">
    <source>
        <dbReference type="EMBL" id="KII64419.1"/>
    </source>
</evidence>
<name>A0A0C2IGH6_THEKT</name>
<keyword evidence="4" id="KW-0833">Ubl conjugation pathway</keyword>
<dbReference type="GO" id="GO:0071596">
    <property type="term" value="P:ubiquitin-dependent protein catabolic process via the N-end rule pathway"/>
    <property type="evidence" value="ECO:0007669"/>
    <property type="project" value="UniProtKB-UniRule"/>
</dbReference>
<feature type="domain" description="UBR-type" evidence="5">
    <location>
        <begin position="61"/>
        <end position="100"/>
    </location>
</feature>
<dbReference type="InterPro" id="IPR039164">
    <property type="entry name" value="UBR1-like"/>
</dbReference>
<dbReference type="OrthoDB" id="26387at2759"/>
<evidence type="ECO:0000256" key="4">
    <source>
        <dbReference type="RuleBase" id="RU366018"/>
    </source>
</evidence>
<comment type="function">
    <text evidence="4">Ubiquitin ligase protein which is a component of the N-end rule pathway. Recognizes and binds to proteins bearing specific N-terminal residues that are destabilizing according to the N-end rule, leading to their ubiquitination and subsequent degradation.</text>
</comment>
<dbReference type="GO" id="GO:0005737">
    <property type="term" value="C:cytoplasm"/>
    <property type="evidence" value="ECO:0007669"/>
    <property type="project" value="TreeGrafter"/>
</dbReference>
<comment type="similarity">
    <text evidence="4">Belongs to the E3 ubiquitin-protein ligase UBR1-like family.</text>
</comment>
<dbReference type="PANTHER" id="PTHR21497">
    <property type="entry name" value="UBIQUITIN LIGASE E3 ALPHA-RELATED"/>
    <property type="match status" value="1"/>
</dbReference>
<evidence type="ECO:0000256" key="3">
    <source>
        <dbReference type="ARBA" id="ARBA00022833"/>
    </source>
</evidence>
<keyword evidence="7" id="KW-1185">Reference proteome</keyword>
<dbReference type="GO" id="GO:0016567">
    <property type="term" value="P:protein ubiquitination"/>
    <property type="evidence" value="ECO:0007669"/>
    <property type="project" value="UniProtKB-UniRule"/>
</dbReference>
<dbReference type="GO" id="GO:0000151">
    <property type="term" value="C:ubiquitin ligase complex"/>
    <property type="evidence" value="ECO:0007669"/>
    <property type="project" value="TreeGrafter"/>
</dbReference>
<dbReference type="Pfam" id="PF02207">
    <property type="entry name" value="zf-UBR"/>
    <property type="match status" value="1"/>
</dbReference>
<dbReference type="UniPathway" id="UPA00143"/>
<proteinExistence type="inferred from homology"/>
<gene>
    <name evidence="6" type="ORF">RF11_11369</name>
</gene>
<dbReference type="EC" id="2.3.2.27" evidence="4"/>
<keyword evidence="4" id="KW-0808">Transferase</keyword>
<evidence type="ECO:0000259" key="5">
    <source>
        <dbReference type="Pfam" id="PF02207"/>
    </source>
</evidence>
<dbReference type="GO" id="GO:0061630">
    <property type="term" value="F:ubiquitin protein ligase activity"/>
    <property type="evidence" value="ECO:0007669"/>
    <property type="project" value="UniProtKB-UniRule"/>
</dbReference>
<keyword evidence="1 4" id="KW-0479">Metal-binding</keyword>